<comment type="similarity">
    <text evidence="1">Belongs to the HesA/MoeB/ThiF family.</text>
</comment>
<dbReference type="Gene3D" id="3.40.50.720">
    <property type="entry name" value="NAD(P)-binding Rossmann-like Domain"/>
    <property type="match status" value="1"/>
</dbReference>
<gene>
    <name evidence="5" type="ORF">DWY20_10795</name>
    <name evidence="4" type="ORF">K8U81_01440</name>
</gene>
<dbReference type="SUPFAM" id="SSF69572">
    <property type="entry name" value="Activating enzymes of the ubiquitin-like proteins"/>
    <property type="match status" value="1"/>
</dbReference>
<dbReference type="GO" id="GO:0005829">
    <property type="term" value="C:cytosol"/>
    <property type="evidence" value="ECO:0007669"/>
    <property type="project" value="TreeGrafter"/>
</dbReference>
<dbReference type="Proteomes" id="UP000718012">
    <property type="component" value="Unassembled WGS sequence"/>
</dbReference>
<dbReference type="GO" id="GO:0004792">
    <property type="term" value="F:thiosulfate-cyanide sulfurtransferase activity"/>
    <property type="evidence" value="ECO:0007669"/>
    <property type="project" value="TreeGrafter"/>
</dbReference>
<dbReference type="GO" id="GO:0008641">
    <property type="term" value="F:ubiquitin-like modifier activating enzyme activity"/>
    <property type="evidence" value="ECO:0007669"/>
    <property type="project" value="InterPro"/>
</dbReference>
<reference evidence="5 6" key="1">
    <citation type="submission" date="2018-08" db="EMBL/GenBank/DDBJ databases">
        <title>A genome reference for cultivated species of the human gut microbiota.</title>
        <authorList>
            <person name="Zou Y."/>
            <person name="Xue W."/>
            <person name="Luo G."/>
        </authorList>
    </citation>
    <scope>NUCLEOTIDE SEQUENCE [LARGE SCALE GENOMIC DNA]</scope>
    <source>
        <strain evidence="5 6">AF24-2</strain>
    </source>
</reference>
<dbReference type="Proteomes" id="UP000285864">
    <property type="component" value="Unassembled WGS sequence"/>
</dbReference>
<organism evidence="5 6">
    <name type="scientific">Phocaeicola coprocola</name>
    <dbReference type="NCBI Taxonomy" id="310298"/>
    <lineage>
        <taxon>Bacteria</taxon>
        <taxon>Pseudomonadati</taxon>
        <taxon>Bacteroidota</taxon>
        <taxon>Bacteroidia</taxon>
        <taxon>Bacteroidales</taxon>
        <taxon>Bacteroidaceae</taxon>
        <taxon>Phocaeicola</taxon>
    </lineage>
</organism>
<dbReference type="PANTHER" id="PTHR10953:SF102">
    <property type="entry name" value="ADENYLYLTRANSFERASE AND SULFURTRANSFERASE MOCS3"/>
    <property type="match status" value="1"/>
</dbReference>
<dbReference type="PANTHER" id="PTHR10953">
    <property type="entry name" value="UBIQUITIN-ACTIVATING ENZYME E1"/>
    <property type="match status" value="1"/>
</dbReference>
<reference evidence="4" key="2">
    <citation type="journal article" date="2021" name="PeerJ">
        <title>Extensive microbial diversity within the chicken gut microbiome revealed by metagenomics and culture.</title>
        <authorList>
            <person name="Gilroy R."/>
            <person name="Ravi A."/>
            <person name="Getino M."/>
            <person name="Pursley I."/>
            <person name="Horton D.L."/>
            <person name="Alikhan N.F."/>
            <person name="Baker D."/>
            <person name="Gharbi K."/>
            <person name="Hall N."/>
            <person name="Watson M."/>
            <person name="Adriaenssens E.M."/>
            <person name="Foster-Nyarko E."/>
            <person name="Jarju S."/>
            <person name="Secka A."/>
            <person name="Antonio M."/>
            <person name="Oren A."/>
            <person name="Chaudhuri R.R."/>
            <person name="La Ragione R."/>
            <person name="Hildebrand F."/>
            <person name="Pallen M.J."/>
        </authorList>
    </citation>
    <scope>NUCLEOTIDE SEQUENCE</scope>
    <source>
        <strain evidence="4">CHK165-8395</strain>
    </source>
</reference>
<evidence type="ECO:0000256" key="2">
    <source>
        <dbReference type="SAM" id="Phobius"/>
    </source>
</evidence>
<evidence type="ECO:0000313" key="6">
    <source>
        <dbReference type="Proteomes" id="UP000285864"/>
    </source>
</evidence>
<proteinExistence type="inferred from homology"/>
<comment type="caution">
    <text evidence="5">The sequence shown here is derived from an EMBL/GenBank/DDBJ whole genome shotgun (WGS) entry which is preliminary data.</text>
</comment>
<dbReference type="InterPro" id="IPR000594">
    <property type="entry name" value="ThiF_NAD_FAD-bd"/>
</dbReference>
<dbReference type="CDD" id="cd00757">
    <property type="entry name" value="ThiF_MoeB_HesA_family"/>
    <property type="match status" value="1"/>
</dbReference>
<keyword evidence="2" id="KW-0472">Membrane</keyword>
<dbReference type="EMBL" id="QRUU01000049">
    <property type="protein sequence ID" value="RGR94129.1"/>
    <property type="molecule type" value="Genomic_DNA"/>
</dbReference>
<evidence type="ECO:0000259" key="3">
    <source>
        <dbReference type="Pfam" id="PF00899"/>
    </source>
</evidence>
<feature type="transmembrane region" description="Helical" evidence="2">
    <location>
        <begin position="33"/>
        <end position="60"/>
    </location>
</feature>
<dbReference type="AlphaFoldDB" id="A0A412GHA5"/>
<evidence type="ECO:0000313" key="5">
    <source>
        <dbReference type="EMBL" id="RGR94129.1"/>
    </source>
</evidence>
<dbReference type="GO" id="GO:0016779">
    <property type="term" value="F:nucleotidyltransferase activity"/>
    <property type="evidence" value="ECO:0007669"/>
    <property type="project" value="TreeGrafter"/>
</dbReference>
<keyword evidence="6" id="KW-1185">Reference proteome</keyword>
<evidence type="ECO:0000256" key="1">
    <source>
        <dbReference type="ARBA" id="ARBA00009919"/>
    </source>
</evidence>
<accession>A0A412GHA5</accession>
<dbReference type="Pfam" id="PF00899">
    <property type="entry name" value="ThiF"/>
    <property type="match status" value="1"/>
</dbReference>
<reference evidence="4" key="3">
    <citation type="submission" date="2021-09" db="EMBL/GenBank/DDBJ databases">
        <authorList>
            <person name="Gilroy R."/>
        </authorList>
    </citation>
    <scope>NUCLEOTIDE SEQUENCE</scope>
    <source>
        <strain evidence="4">CHK165-8395</strain>
    </source>
</reference>
<dbReference type="EMBL" id="DYXD01000031">
    <property type="protein sequence ID" value="HJF06844.1"/>
    <property type="molecule type" value="Genomic_DNA"/>
</dbReference>
<keyword evidence="2" id="KW-1133">Transmembrane helix</keyword>
<keyword evidence="2" id="KW-0812">Transmembrane</keyword>
<dbReference type="RefSeq" id="WP_022124997.1">
    <property type="nucleotide sequence ID" value="NZ_CALUHW010000018.1"/>
</dbReference>
<dbReference type="GO" id="GO:0008146">
    <property type="term" value="F:sulfotransferase activity"/>
    <property type="evidence" value="ECO:0007669"/>
    <property type="project" value="TreeGrafter"/>
</dbReference>
<dbReference type="InterPro" id="IPR035985">
    <property type="entry name" value="Ubiquitin-activating_enz"/>
</dbReference>
<dbReference type="FunFam" id="3.40.50.720:FF:000080">
    <property type="entry name" value="Thiazole biosynthesis adenylyltransferase ThiF"/>
    <property type="match status" value="1"/>
</dbReference>
<name>A0A412GHA5_9BACT</name>
<dbReference type="InterPro" id="IPR045886">
    <property type="entry name" value="ThiF/MoeB/HesA"/>
</dbReference>
<protein>
    <submittedName>
        <fullName evidence="5">HesA/MoeB/ThiF family protein</fullName>
    </submittedName>
</protein>
<sequence length="237" mass="26332">MQLTEKEKERYNRQIQLDEIGEKGQTLLRQAKVLIVGVGGLGSPIAIYLCGAGVGTIGLVDDDKVSETNLQRQILYSETEVGKPKALCAKERLQKLNSNICIEAYPTRLTKENAQEIISRYDIVVDGCDNFQTRYLINDTCLLLNKVYVYGAIRAFDGQVSVFNYQGGKNYRDLFPDEEEMLSMPAPPKGVLGVTPGLVGCTQANEVLKIISGYGEVLSDKLWHIDLKTMVTHTILL</sequence>
<feature type="domain" description="THIF-type NAD/FAD binding fold" evidence="3">
    <location>
        <begin position="11"/>
        <end position="234"/>
    </location>
</feature>
<evidence type="ECO:0000313" key="4">
    <source>
        <dbReference type="EMBL" id="HJF06844.1"/>
    </source>
</evidence>